<sequence>MNALKILNLKKSFGANMVINDMSLEIPEHSVFGFLGQNGAGKTTTMKMILGFLKPDAGRIEIFGEPVAYGKSGTNRYVGYLPDVPQFYSYMRPMEYLRLCGAAAGMEPEETEAAGTRLLDMVGLKKNGKKIGGFSRGMKQRLGIAQALLHSPKLLICDEPTSALDPVGRKEILEILEQATEKTTVLFSTHILSDVERVCDRVAVLHEGRLALCGTMEEIRTAKKSSGIYVEFRKKEEWKKFRELPELSHIFVHAEASGRGAAIRTADVDGTGNEILQALECHGLVPLKFEIQEPGLEDLFMEAVL</sequence>
<accession>A0A7G9G2H1</accession>
<protein>
    <submittedName>
        <fullName evidence="6">ABC transporter ATP-binding protein</fullName>
    </submittedName>
</protein>
<evidence type="ECO:0000313" key="6">
    <source>
        <dbReference type="EMBL" id="QNM05003.1"/>
    </source>
</evidence>
<dbReference type="InterPro" id="IPR025302">
    <property type="entry name" value="DrrA1/2-like_C"/>
</dbReference>
<keyword evidence="2" id="KW-0813">Transport</keyword>
<dbReference type="CDD" id="cd03230">
    <property type="entry name" value="ABC_DR_subfamily_A"/>
    <property type="match status" value="1"/>
</dbReference>
<organism evidence="6 7">
    <name type="scientific">Qiania dongpingensis</name>
    <dbReference type="NCBI Taxonomy" id="2763669"/>
    <lineage>
        <taxon>Bacteria</taxon>
        <taxon>Bacillati</taxon>
        <taxon>Bacillota</taxon>
        <taxon>Clostridia</taxon>
        <taxon>Lachnospirales</taxon>
        <taxon>Lachnospiraceae</taxon>
        <taxon>Qiania</taxon>
    </lineage>
</organism>
<dbReference type="SMART" id="SM00382">
    <property type="entry name" value="AAA"/>
    <property type="match status" value="1"/>
</dbReference>
<gene>
    <name evidence="6" type="ORF">H9Q78_11180</name>
</gene>
<dbReference type="RefSeq" id="WP_249301759.1">
    <property type="nucleotide sequence ID" value="NZ_CP060634.1"/>
</dbReference>
<reference evidence="6 7" key="1">
    <citation type="submission" date="2020-08" db="EMBL/GenBank/DDBJ databases">
        <authorList>
            <person name="Liu C."/>
            <person name="Sun Q."/>
        </authorList>
    </citation>
    <scope>NUCLEOTIDE SEQUENCE [LARGE SCALE GENOMIC DNA]</scope>
    <source>
        <strain evidence="6 7">NSJ-38</strain>
    </source>
</reference>
<dbReference type="InterPro" id="IPR027417">
    <property type="entry name" value="P-loop_NTPase"/>
</dbReference>
<dbReference type="KEGG" id="qdo:H9Q78_11180"/>
<dbReference type="PANTHER" id="PTHR43335">
    <property type="entry name" value="ABC TRANSPORTER, ATP-BINDING PROTEIN"/>
    <property type="match status" value="1"/>
</dbReference>
<evidence type="ECO:0000313" key="7">
    <source>
        <dbReference type="Proteomes" id="UP000515823"/>
    </source>
</evidence>
<comment type="similarity">
    <text evidence="1">Belongs to the ABC transporter superfamily.</text>
</comment>
<dbReference type="PROSITE" id="PS50893">
    <property type="entry name" value="ABC_TRANSPORTER_2"/>
    <property type="match status" value="1"/>
</dbReference>
<keyword evidence="4 6" id="KW-0067">ATP-binding</keyword>
<dbReference type="Proteomes" id="UP000515823">
    <property type="component" value="Chromosome"/>
</dbReference>
<evidence type="ECO:0000256" key="3">
    <source>
        <dbReference type="ARBA" id="ARBA00022741"/>
    </source>
</evidence>
<name>A0A7G9G2H1_9FIRM</name>
<dbReference type="GO" id="GO:0016887">
    <property type="term" value="F:ATP hydrolysis activity"/>
    <property type="evidence" value="ECO:0007669"/>
    <property type="project" value="InterPro"/>
</dbReference>
<dbReference type="InterPro" id="IPR003593">
    <property type="entry name" value="AAA+_ATPase"/>
</dbReference>
<dbReference type="Pfam" id="PF13732">
    <property type="entry name" value="DrrA1-3_C"/>
    <property type="match status" value="1"/>
</dbReference>
<dbReference type="AlphaFoldDB" id="A0A7G9G2H1"/>
<dbReference type="Gene3D" id="3.40.50.300">
    <property type="entry name" value="P-loop containing nucleotide triphosphate hydrolases"/>
    <property type="match status" value="1"/>
</dbReference>
<evidence type="ECO:0000256" key="1">
    <source>
        <dbReference type="ARBA" id="ARBA00005417"/>
    </source>
</evidence>
<keyword evidence="7" id="KW-1185">Reference proteome</keyword>
<dbReference type="SUPFAM" id="SSF52540">
    <property type="entry name" value="P-loop containing nucleoside triphosphate hydrolases"/>
    <property type="match status" value="1"/>
</dbReference>
<proteinExistence type="inferred from homology"/>
<dbReference type="InterPro" id="IPR003439">
    <property type="entry name" value="ABC_transporter-like_ATP-bd"/>
</dbReference>
<dbReference type="Pfam" id="PF00005">
    <property type="entry name" value="ABC_tran"/>
    <property type="match status" value="1"/>
</dbReference>
<keyword evidence="3" id="KW-0547">Nucleotide-binding</keyword>
<dbReference type="EMBL" id="CP060634">
    <property type="protein sequence ID" value="QNM05003.1"/>
    <property type="molecule type" value="Genomic_DNA"/>
</dbReference>
<evidence type="ECO:0000256" key="4">
    <source>
        <dbReference type="ARBA" id="ARBA00022840"/>
    </source>
</evidence>
<dbReference type="GO" id="GO:0005524">
    <property type="term" value="F:ATP binding"/>
    <property type="evidence" value="ECO:0007669"/>
    <property type="project" value="UniProtKB-KW"/>
</dbReference>
<evidence type="ECO:0000256" key="2">
    <source>
        <dbReference type="ARBA" id="ARBA00022448"/>
    </source>
</evidence>
<dbReference type="PANTHER" id="PTHR43335:SF4">
    <property type="entry name" value="ABC TRANSPORTER, ATP-BINDING PROTEIN"/>
    <property type="match status" value="1"/>
</dbReference>
<feature type="domain" description="ABC transporter" evidence="5">
    <location>
        <begin position="4"/>
        <end position="232"/>
    </location>
</feature>
<evidence type="ECO:0000259" key="5">
    <source>
        <dbReference type="PROSITE" id="PS50893"/>
    </source>
</evidence>